<evidence type="ECO:0000256" key="5">
    <source>
        <dbReference type="ARBA" id="ARBA00023136"/>
    </source>
</evidence>
<evidence type="ECO:0000256" key="2">
    <source>
        <dbReference type="ARBA" id="ARBA00022679"/>
    </source>
</evidence>
<accession>A0A5C3LWH8</accession>
<dbReference type="Proteomes" id="UP000308652">
    <property type="component" value="Unassembled WGS sequence"/>
</dbReference>
<protein>
    <recommendedName>
        <fullName evidence="10">Palmitoyltransferase</fullName>
        <ecNumber evidence="10">2.3.1.225</ecNumber>
    </recommendedName>
</protein>
<evidence type="ECO:0000313" key="13">
    <source>
        <dbReference type="Proteomes" id="UP000308652"/>
    </source>
</evidence>
<dbReference type="InterPro" id="IPR039859">
    <property type="entry name" value="PFA4/ZDH16/20/ERF2-like"/>
</dbReference>
<keyword evidence="4 10" id="KW-1133">Transmembrane helix</keyword>
<keyword evidence="3 10" id="KW-0812">Transmembrane</keyword>
<keyword evidence="5 10" id="KW-0472">Membrane</keyword>
<dbReference type="OrthoDB" id="9909019at2759"/>
<keyword evidence="7" id="KW-0449">Lipoprotein</keyword>
<keyword evidence="8 10" id="KW-0012">Acyltransferase</keyword>
<evidence type="ECO:0000256" key="6">
    <source>
        <dbReference type="ARBA" id="ARBA00023139"/>
    </source>
</evidence>
<dbReference type="EMBL" id="ML213612">
    <property type="protein sequence ID" value="TFK36733.1"/>
    <property type="molecule type" value="Genomic_DNA"/>
</dbReference>
<gene>
    <name evidence="12" type="ORF">BDQ12DRAFT_609337</name>
</gene>
<feature type="transmembrane region" description="Helical" evidence="10">
    <location>
        <begin position="54"/>
        <end position="75"/>
    </location>
</feature>
<keyword evidence="6" id="KW-0564">Palmitate</keyword>
<comment type="subcellular location">
    <subcellularLocation>
        <location evidence="1">Membrane</location>
        <topology evidence="1">Multi-pass membrane protein</topology>
    </subcellularLocation>
</comment>
<dbReference type="AlphaFoldDB" id="A0A5C3LWH8"/>
<comment type="similarity">
    <text evidence="10">Belongs to the DHHC palmitoyltransferase family.</text>
</comment>
<comment type="catalytic activity">
    <reaction evidence="9 10">
        <text>L-cysteinyl-[protein] + hexadecanoyl-CoA = S-hexadecanoyl-L-cysteinyl-[protein] + CoA</text>
        <dbReference type="Rhea" id="RHEA:36683"/>
        <dbReference type="Rhea" id="RHEA-COMP:10131"/>
        <dbReference type="Rhea" id="RHEA-COMP:11032"/>
        <dbReference type="ChEBI" id="CHEBI:29950"/>
        <dbReference type="ChEBI" id="CHEBI:57287"/>
        <dbReference type="ChEBI" id="CHEBI:57379"/>
        <dbReference type="ChEBI" id="CHEBI:74151"/>
        <dbReference type="EC" id="2.3.1.225"/>
    </reaction>
</comment>
<dbReference type="InterPro" id="IPR001594">
    <property type="entry name" value="Palmitoyltrfase_DHHC"/>
</dbReference>
<dbReference type="GO" id="GO:0016020">
    <property type="term" value="C:membrane"/>
    <property type="evidence" value="ECO:0007669"/>
    <property type="project" value="UniProtKB-SubCell"/>
</dbReference>
<evidence type="ECO:0000256" key="10">
    <source>
        <dbReference type="RuleBase" id="RU079119"/>
    </source>
</evidence>
<evidence type="ECO:0000256" key="3">
    <source>
        <dbReference type="ARBA" id="ARBA00022692"/>
    </source>
</evidence>
<keyword evidence="13" id="KW-1185">Reference proteome</keyword>
<feature type="domain" description="Palmitoyltransferase DHHC" evidence="11">
    <location>
        <begin position="137"/>
        <end position="265"/>
    </location>
</feature>
<feature type="transmembrane region" description="Helical" evidence="10">
    <location>
        <begin position="188"/>
        <end position="208"/>
    </location>
</feature>
<dbReference type="PROSITE" id="PS50216">
    <property type="entry name" value="DHHC"/>
    <property type="match status" value="1"/>
</dbReference>
<evidence type="ECO:0000313" key="12">
    <source>
        <dbReference type="EMBL" id="TFK36733.1"/>
    </source>
</evidence>
<feature type="transmembrane region" description="Helical" evidence="10">
    <location>
        <begin position="21"/>
        <end position="48"/>
    </location>
</feature>
<evidence type="ECO:0000256" key="4">
    <source>
        <dbReference type="ARBA" id="ARBA00022989"/>
    </source>
</evidence>
<dbReference type="EC" id="2.3.1.225" evidence="10"/>
<dbReference type="GO" id="GO:0019706">
    <property type="term" value="F:protein-cysteine S-palmitoyltransferase activity"/>
    <property type="evidence" value="ECO:0007669"/>
    <property type="project" value="UniProtKB-EC"/>
</dbReference>
<evidence type="ECO:0000256" key="7">
    <source>
        <dbReference type="ARBA" id="ARBA00023288"/>
    </source>
</evidence>
<evidence type="ECO:0000256" key="8">
    <source>
        <dbReference type="ARBA" id="ARBA00023315"/>
    </source>
</evidence>
<proteinExistence type="inferred from homology"/>
<reference evidence="12 13" key="1">
    <citation type="journal article" date="2019" name="Nat. Ecol. Evol.">
        <title>Megaphylogeny resolves global patterns of mushroom evolution.</title>
        <authorList>
            <person name="Varga T."/>
            <person name="Krizsan K."/>
            <person name="Foldi C."/>
            <person name="Dima B."/>
            <person name="Sanchez-Garcia M."/>
            <person name="Sanchez-Ramirez S."/>
            <person name="Szollosi G.J."/>
            <person name="Szarkandi J.G."/>
            <person name="Papp V."/>
            <person name="Albert L."/>
            <person name="Andreopoulos W."/>
            <person name="Angelini C."/>
            <person name="Antonin V."/>
            <person name="Barry K.W."/>
            <person name="Bougher N.L."/>
            <person name="Buchanan P."/>
            <person name="Buyck B."/>
            <person name="Bense V."/>
            <person name="Catcheside P."/>
            <person name="Chovatia M."/>
            <person name="Cooper J."/>
            <person name="Damon W."/>
            <person name="Desjardin D."/>
            <person name="Finy P."/>
            <person name="Geml J."/>
            <person name="Haridas S."/>
            <person name="Hughes K."/>
            <person name="Justo A."/>
            <person name="Karasinski D."/>
            <person name="Kautmanova I."/>
            <person name="Kiss B."/>
            <person name="Kocsube S."/>
            <person name="Kotiranta H."/>
            <person name="LaButti K.M."/>
            <person name="Lechner B.E."/>
            <person name="Liimatainen K."/>
            <person name="Lipzen A."/>
            <person name="Lukacs Z."/>
            <person name="Mihaltcheva S."/>
            <person name="Morgado L.N."/>
            <person name="Niskanen T."/>
            <person name="Noordeloos M.E."/>
            <person name="Ohm R.A."/>
            <person name="Ortiz-Santana B."/>
            <person name="Ovrebo C."/>
            <person name="Racz N."/>
            <person name="Riley R."/>
            <person name="Savchenko A."/>
            <person name="Shiryaev A."/>
            <person name="Soop K."/>
            <person name="Spirin V."/>
            <person name="Szebenyi C."/>
            <person name="Tomsovsky M."/>
            <person name="Tulloss R.E."/>
            <person name="Uehling J."/>
            <person name="Grigoriev I.V."/>
            <person name="Vagvolgyi C."/>
            <person name="Papp T."/>
            <person name="Martin F.M."/>
            <person name="Miettinen O."/>
            <person name="Hibbett D.S."/>
            <person name="Nagy L.G."/>
        </authorList>
    </citation>
    <scope>NUCLEOTIDE SEQUENCE [LARGE SCALE GENOMIC DNA]</scope>
    <source>
        <strain evidence="12 13">CBS 166.37</strain>
    </source>
</reference>
<sequence length="352" mass="40327">MFCARRVFRCFKTLERWGDRITGAAGPYFVGLAVILISTGVVCFFDVIARDLSYPLISIPICILIATNLLAHYFYVCTVRPGFIDAPPAEAGKSILWAKGHADRGKGKGRIRRLTALGGSSGVEWSTELRITPASLTQCRRCGLQRPERTHHCKICNRCVLKYDHHCPVSLLILWINQCVGLHNERHFVLFMVYLVLATFCFSILGYPHLMDSLGLYYKPWVYNVPEIAFALTYVLAVVLCLAVGIMLLYHLYSISNGETAVEAQDHTEYRDRAKRRQEEFVNSYDLGRMKNLQLFFNIGENGYPLYTLFFPFRIMPYTDGRAWARREGYDKHHGVRAGEELTDEEEEEEEQ</sequence>
<evidence type="ECO:0000259" key="11">
    <source>
        <dbReference type="Pfam" id="PF01529"/>
    </source>
</evidence>
<name>A0A5C3LWH8_9AGAR</name>
<dbReference type="STRING" id="68775.A0A5C3LWH8"/>
<evidence type="ECO:0000256" key="9">
    <source>
        <dbReference type="ARBA" id="ARBA00048048"/>
    </source>
</evidence>
<keyword evidence="2 10" id="KW-0808">Transferase</keyword>
<organism evidence="12 13">
    <name type="scientific">Crucibulum laeve</name>
    <dbReference type="NCBI Taxonomy" id="68775"/>
    <lineage>
        <taxon>Eukaryota</taxon>
        <taxon>Fungi</taxon>
        <taxon>Dikarya</taxon>
        <taxon>Basidiomycota</taxon>
        <taxon>Agaricomycotina</taxon>
        <taxon>Agaricomycetes</taxon>
        <taxon>Agaricomycetidae</taxon>
        <taxon>Agaricales</taxon>
        <taxon>Agaricineae</taxon>
        <taxon>Nidulariaceae</taxon>
        <taxon>Crucibulum</taxon>
    </lineage>
</organism>
<dbReference type="Pfam" id="PF01529">
    <property type="entry name" value="DHHC"/>
    <property type="match status" value="1"/>
</dbReference>
<dbReference type="PANTHER" id="PTHR12246">
    <property type="entry name" value="PALMITOYLTRANSFERASE ZDHHC16"/>
    <property type="match status" value="1"/>
</dbReference>
<comment type="domain">
    <text evidence="10">The DHHC domain is required for palmitoyltransferase activity.</text>
</comment>
<evidence type="ECO:0000256" key="1">
    <source>
        <dbReference type="ARBA" id="ARBA00004141"/>
    </source>
</evidence>
<feature type="transmembrane region" description="Helical" evidence="10">
    <location>
        <begin position="228"/>
        <end position="250"/>
    </location>
</feature>